<protein>
    <submittedName>
        <fullName evidence="2">Uncharacterized protein</fullName>
    </submittedName>
</protein>
<dbReference type="EMBL" id="JAWZYT010000336">
    <property type="protein sequence ID" value="KAK4324702.1"/>
    <property type="molecule type" value="Genomic_DNA"/>
</dbReference>
<sequence length="160" mass="17795">MEYSGPAAIAEVEHDPHLSDNEEQAIEHWPPLKPSARHEFQSVAASTSTKRPKDYGSDTSSEPQSPAVKLTKCNELPTRQETDVTLPRKLPLPVPLIFSSAAPAFAPRDDYIKLAFRENLTSRLMGEARPDSPPKRDVKCTTDSDSVSCLSRQKSEDQHR</sequence>
<keyword evidence="3" id="KW-1185">Reference proteome</keyword>
<name>A0AAE1QGF1_9EUCA</name>
<dbReference type="AlphaFoldDB" id="A0AAE1QGF1"/>
<reference evidence="2" key="1">
    <citation type="submission" date="2023-11" db="EMBL/GenBank/DDBJ databases">
        <title>Genome assemblies of two species of porcelain crab, Petrolisthes cinctipes and Petrolisthes manimaculis (Anomura: Porcellanidae).</title>
        <authorList>
            <person name="Angst P."/>
        </authorList>
    </citation>
    <scope>NUCLEOTIDE SEQUENCE</scope>
    <source>
        <strain evidence="2">PB745_02</strain>
        <tissue evidence="2">Gill</tissue>
    </source>
</reference>
<organism evidence="2 3">
    <name type="scientific">Petrolisthes manimaculis</name>
    <dbReference type="NCBI Taxonomy" id="1843537"/>
    <lineage>
        <taxon>Eukaryota</taxon>
        <taxon>Metazoa</taxon>
        <taxon>Ecdysozoa</taxon>
        <taxon>Arthropoda</taxon>
        <taxon>Crustacea</taxon>
        <taxon>Multicrustacea</taxon>
        <taxon>Malacostraca</taxon>
        <taxon>Eumalacostraca</taxon>
        <taxon>Eucarida</taxon>
        <taxon>Decapoda</taxon>
        <taxon>Pleocyemata</taxon>
        <taxon>Anomura</taxon>
        <taxon>Galatheoidea</taxon>
        <taxon>Porcellanidae</taxon>
        <taxon>Petrolisthes</taxon>
    </lineage>
</organism>
<feature type="region of interest" description="Disordered" evidence="1">
    <location>
        <begin position="1"/>
        <end position="84"/>
    </location>
</feature>
<feature type="compositionally biased region" description="Basic and acidic residues" evidence="1">
    <location>
        <begin position="126"/>
        <end position="142"/>
    </location>
</feature>
<feature type="compositionally biased region" description="Basic and acidic residues" evidence="1">
    <location>
        <begin position="11"/>
        <end position="20"/>
    </location>
</feature>
<accession>A0AAE1QGF1</accession>
<feature type="region of interest" description="Disordered" evidence="1">
    <location>
        <begin position="123"/>
        <end position="160"/>
    </location>
</feature>
<dbReference type="Proteomes" id="UP001292094">
    <property type="component" value="Unassembled WGS sequence"/>
</dbReference>
<proteinExistence type="predicted"/>
<evidence type="ECO:0000256" key="1">
    <source>
        <dbReference type="SAM" id="MobiDB-lite"/>
    </source>
</evidence>
<feature type="compositionally biased region" description="Polar residues" evidence="1">
    <location>
        <begin position="143"/>
        <end position="152"/>
    </location>
</feature>
<evidence type="ECO:0000313" key="3">
    <source>
        <dbReference type="Proteomes" id="UP001292094"/>
    </source>
</evidence>
<gene>
    <name evidence="2" type="ORF">Pmani_004671</name>
</gene>
<comment type="caution">
    <text evidence="2">The sequence shown here is derived from an EMBL/GenBank/DDBJ whole genome shotgun (WGS) entry which is preliminary data.</text>
</comment>
<evidence type="ECO:0000313" key="2">
    <source>
        <dbReference type="EMBL" id="KAK4324702.1"/>
    </source>
</evidence>